<evidence type="ECO:0000313" key="3">
    <source>
        <dbReference type="Proteomes" id="UP000031535"/>
    </source>
</evidence>
<evidence type="ECO:0008006" key="4">
    <source>
        <dbReference type="Google" id="ProtNLM"/>
    </source>
</evidence>
<dbReference type="STRING" id="226910.UCMB321_3722"/>
<protein>
    <recommendedName>
        <fullName evidence="4">Transmembrane protein</fullName>
    </recommendedName>
</protein>
<dbReference type="EMBL" id="JXDG01000048">
    <property type="protein sequence ID" value="KIH82587.1"/>
    <property type="molecule type" value="Genomic_DNA"/>
</dbReference>
<accession>A0A0C2IC56</accession>
<comment type="caution">
    <text evidence="2">The sequence shown here is derived from an EMBL/GenBank/DDBJ whole genome shotgun (WGS) entry which is preliminary data.</text>
</comment>
<keyword evidence="1" id="KW-0472">Membrane</keyword>
<dbReference type="Proteomes" id="UP000031535">
    <property type="component" value="Unassembled WGS sequence"/>
</dbReference>
<dbReference type="RefSeq" id="WP_040069635.1">
    <property type="nucleotide sequence ID" value="NZ_JXDG01000048.1"/>
</dbReference>
<proteinExistence type="predicted"/>
<feature type="transmembrane region" description="Helical" evidence="1">
    <location>
        <begin position="127"/>
        <end position="147"/>
    </location>
</feature>
<gene>
    <name evidence="2" type="ORF">UCMB321_3722</name>
</gene>
<keyword evidence="1" id="KW-1133">Transmembrane helix</keyword>
<dbReference type="OrthoDB" id="7030137at2"/>
<evidence type="ECO:0000256" key="1">
    <source>
        <dbReference type="SAM" id="Phobius"/>
    </source>
</evidence>
<dbReference type="AlphaFoldDB" id="A0A0C2IC56"/>
<name>A0A0C2IC56_9PSED</name>
<dbReference type="PATRIC" id="fig|226910.6.peg.3713"/>
<evidence type="ECO:0000313" key="2">
    <source>
        <dbReference type="EMBL" id="KIH82587.1"/>
    </source>
</evidence>
<sequence length="151" mass="16584">MPADLQLHVVASLLRRGRSLDQLSMGLSVLGVLLGLAPLLFSMISLWCLVISAWLVLSGLLQKYWAFRVAFDADLFQLMAQDPGNLSDRTEALDQALQDLGLQPRQSATRPWAERSRGALGLLKRQALLVIVQISLPLLVILASPWLPFAG</sequence>
<keyword evidence="1" id="KW-0812">Transmembrane</keyword>
<keyword evidence="3" id="KW-1185">Reference proteome</keyword>
<feature type="transmembrane region" description="Helical" evidence="1">
    <location>
        <begin position="29"/>
        <end position="57"/>
    </location>
</feature>
<reference evidence="2 3" key="1">
    <citation type="submission" date="2015-01" db="EMBL/GenBank/DDBJ databases">
        <title>Complete genome of Pseudomonas batumici UCM B-321 producer of the batumin antibiotic with strong antistaphilococcal and potential anticancer activity.</title>
        <authorList>
            <person name="Klochko V.V."/>
            <person name="Zelena L.B."/>
            <person name="Elena K.A."/>
            <person name="Reva O.N."/>
        </authorList>
    </citation>
    <scope>NUCLEOTIDE SEQUENCE [LARGE SCALE GENOMIC DNA]</scope>
    <source>
        <strain evidence="2 3">UCM B-321</strain>
    </source>
</reference>
<organism evidence="2 3">
    <name type="scientific">Pseudomonas batumici</name>
    <dbReference type="NCBI Taxonomy" id="226910"/>
    <lineage>
        <taxon>Bacteria</taxon>
        <taxon>Pseudomonadati</taxon>
        <taxon>Pseudomonadota</taxon>
        <taxon>Gammaproteobacteria</taxon>
        <taxon>Pseudomonadales</taxon>
        <taxon>Pseudomonadaceae</taxon>
        <taxon>Pseudomonas</taxon>
    </lineage>
</organism>